<dbReference type="Gramene" id="LPERR07G22230.1">
    <property type="protein sequence ID" value="LPERR07G22230.1"/>
    <property type="gene ID" value="LPERR07G22230"/>
</dbReference>
<keyword evidence="4" id="KW-1185">Reference proteome</keyword>
<protein>
    <submittedName>
        <fullName evidence="3">Uncharacterized protein</fullName>
    </submittedName>
</protein>
<evidence type="ECO:0000256" key="2">
    <source>
        <dbReference type="ARBA" id="ARBA00023002"/>
    </source>
</evidence>
<dbReference type="eggNOG" id="KOG0725">
    <property type="taxonomic scope" value="Eukaryota"/>
</dbReference>
<organism evidence="3 4">
    <name type="scientific">Leersia perrieri</name>
    <dbReference type="NCBI Taxonomy" id="77586"/>
    <lineage>
        <taxon>Eukaryota</taxon>
        <taxon>Viridiplantae</taxon>
        <taxon>Streptophyta</taxon>
        <taxon>Embryophyta</taxon>
        <taxon>Tracheophyta</taxon>
        <taxon>Spermatophyta</taxon>
        <taxon>Magnoliopsida</taxon>
        <taxon>Liliopsida</taxon>
        <taxon>Poales</taxon>
        <taxon>Poaceae</taxon>
        <taxon>BOP clade</taxon>
        <taxon>Oryzoideae</taxon>
        <taxon>Oryzeae</taxon>
        <taxon>Oryzinae</taxon>
        <taxon>Leersia</taxon>
    </lineage>
</organism>
<accession>A0A0D9X2L2</accession>
<keyword evidence="2" id="KW-0560">Oxidoreductase</keyword>
<evidence type="ECO:0000313" key="3">
    <source>
        <dbReference type="EnsemblPlants" id="LPERR07G22230.1"/>
    </source>
</evidence>
<proteinExistence type="inferred from homology"/>
<dbReference type="Gene3D" id="3.40.50.720">
    <property type="entry name" value="NAD(P)-binding Rossmann-like Domain"/>
    <property type="match status" value="2"/>
</dbReference>
<reference evidence="3" key="3">
    <citation type="submission" date="2015-04" db="UniProtKB">
        <authorList>
            <consortium name="EnsemblPlants"/>
        </authorList>
    </citation>
    <scope>IDENTIFICATION</scope>
</reference>
<name>A0A0D9X2L2_9ORYZ</name>
<dbReference type="AlphaFoldDB" id="A0A0D9X2L2"/>
<dbReference type="PRINTS" id="PR00081">
    <property type="entry name" value="GDHRDH"/>
</dbReference>
<dbReference type="Proteomes" id="UP000032180">
    <property type="component" value="Chromosome 7"/>
</dbReference>
<comment type="similarity">
    <text evidence="1">Belongs to the short-chain dehydrogenases/reductases (SDR) family.</text>
</comment>
<reference evidence="4" key="2">
    <citation type="submission" date="2013-12" db="EMBL/GenBank/DDBJ databases">
        <authorList>
            <person name="Yu Y."/>
            <person name="Lee S."/>
            <person name="de Baynast K."/>
            <person name="Wissotski M."/>
            <person name="Liu L."/>
            <person name="Talag J."/>
            <person name="Goicoechea J."/>
            <person name="Angelova A."/>
            <person name="Jetty R."/>
            <person name="Kudrna D."/>
            <person name="Golser W."/>
            <person name="Rivera L."/>
            <person name="Zhang J."/>
            <person name="Wing R."/>
        </authorList>
    </citation>
    <scope>NUCLEOTIDE SEQUENCE</scope>
</reference>
<dbReference type="InterPro" id="IPR036291">
    <property type="entry name" value="NAD(P)-bd_dom_sf"/>
</dbReference>
<dbReference type="InterPro" id="IPR002347">
    <property type="entry name" value="SDR_fam"/>
</dbReference>
<evidence type="ECO:0000313" key="4">
    <source>
        <dbReference type="Proteomes" id="UP000032180"/>
    </source>
</evidence>
<dbReference type="STRING" id="77586.A0A0D9X2L2"/>
<dbReference type="EnsemblPlants" id="LPERR07G22230.1">
    <property type="protein sequence ID" value="LPERR07G22230.1"/>
    <property type="gene ID" value="LPERR07G22230"/>
</dbReference>
<sequence length="169" mass="17952">MISSAAQILLRGRSRAGQMMLSDRLFSSSSSISKKLEGKVAMITGAGSGIGEATAREFAAVVGMVRAVARAMARHGVRVNAISPHIIPTPLALRVVSEAFPAASEEEVRRMVTREMHELEGVDLEVEDIARAAVFLASDEAKYISGHNLVVDGGFTVGKDFVRFPPASA</sequence>
<dbReference type="GO" id="GO:0016491">
    <property type="term" value="F:oxidoreductase activity"/>
    <property type="evidence" value="ECO:0007669"/>
    <property type="project" value="UniProtKB-KW"/>
</dbReference>
<evidence type="ECO:0000256" key="1">
    <source>
        <dbReference type="ARBA" id="ARBA00006484"/>
    </source>
</evidence>
<dbReference type="SUPFAM" id="SSF51735">
    <property type="entry name" value="NAD(P)-binding Rossmann-fold domains"/>
    <property type="match status" value="2"/>
</dbReference>
<dbReference type="PANTHER" id="PTHR43180">
    <property type="entry name" value="3-OXOACYL-(ACYL-CARRIER-PROTEIN) REDUCTASE (AFU_ORTHOLOGUE AFUA_6G11210)"/>
    <property type="match status" value="1"/>
</dbReference>
<reference evidence="3 4" key="1">
    <citation type="submission" date="2012-08" db="EMBL/GenBank/DDBJ databases">
        <title>Oryza genome evolution.</title>
        <authorList>
            <person name="Wing R.A."/>
        </authorList>
    </citation>
    <scope>NUCLEOTIDE SEQUENCE</scope>
</reference>
<dbReference type="PANTHER" id="PTHR43180:SF94">
    <property type="entry name" value="OS07G0665000 PROTEIN"/>
    <property type="match status" value="1"/>
</dbReference>
<dbReference type="Pfam" id="PF13561">
    <property type="entry name" value="adh_short_C2"/>
    <property type="match status" value="1"/>
</dbReference>
<dbReference type="HOGENOM" id="CLU_010194_0_0_1"/>